<dbReference type="InterPro" id="IPR036938">
    <property type="entry name" value="PAP2/HPO_sf"/>
</dbReference>
<dbReference type="PANTHER" id="PTHR14969">
    <property type="entry name" value="SPHINGOSINE-1-PHOSPHATE PHOSPHOHYDROLASE"/>
    <property type="match status" value="1"/>
</dbReference>
<dbReference type="InterPro" id="IPR000326">
    <property type="entry name" value="PAP2/HPO"/>
</dbReference>
<dbReference type="KEGG" id="cex:CSE_01450"/>
<dbReference type="Pfam" id="PF01569">
    <property type="entry name" value="PAP2"/>
    <property type="match status" value="1"/>
</dbReference>
<feature type="transmembrane region" description="Helical" evidence="1">
    <location>
        <begin position="53"/>
        <end position="75"/>
    </location>
</feature>
<organism evidence="3 4">
    <name type="scientific">Caldisericum exile (strain DSM 21853 / NBRC 104410 / AZM16c01)</name>
    <dbReference type="NCBI Taxonomy" id="511051"/>
    <lineage>
        <taxon>Bacteria</taxon>
        <taxon>Pseudomonadati</taxon>
        <taxon>Caldisericota/Cryosericota group</taxon>
        <taxon>Caldisericota</taxon>
        <taxon>Caldisericia</taxon>
        <taxon>Caldisericales</taxon>
        <taxon>Caldisericaceae</taxon>
        <taxon>Caldisericum</taxon>
    </lineage>
</organism>
<protein>
    <submittedName>
        <fullName evidence="3">Phosphatase</fullName>
    </submittedName>
</protein>
<sequence>MNNLDITLFNAINGLAKTHFELNTFMIFMAKYIVFLIPLYLTYLLIKKDFKGFLFMGTSVIFALLIGYITKTLFYHPRPFVMGLGIDLVKDDATSSFPSNHTTSMFAFATSLYLMKKHVSGVIALILGVLLGVARVYIGVHFPFDILGGIFFGTVFSTVTYYWIFPYIEKVAHFFGFDII</sequence>
<dbReference type="GO" id="GO:0005886">
    <property type="term" value="C:plasma membrane"/>
    <property type="evidence" value="ECO:0007669"/>
    <property type="project" value="InterPro"/>
</dbReference>
<proteinExistence type="predicted"/>
<evidence type="ECO:0000313" key="3">
    <source>
        <dbReference type="EMBL" id="BAL80271.1"/>
    </source>
</evidence>
<evidence type="ECO:0000313" key="4">
    <source>
        <dbReference type="Proteomes" id="UP000004793"/>
    </source>
</evidence>
<feature type="transmembrane region" description="Helical" evidence="1">
    <location>
        <begin position="25"/>
        <end position="46"/>
    </location>
</feature>
<keyword evidence="4" id="KW-1185">Reference proteome</keyword>
<dbReference type="Gene3D" id="1.20.144.10">
    <property type="entry name" value="Phosphatidic acid phosphatase type 2/haloperoxidase"/>
    <property type="match status" value="1"/>
</dbReference>
<gene>
    <name evidence="3" type="ordered locus">CSE_01450</name>
</gene>
<dbReference type="OrthoDB" id="9801622at2"/>
<evidence type="ECO:0000256" key="1">
    <source>
        <dbReference type="SAM" id="Phobius"/>
    </source>
</evidence>
<feature type="transmembrane region" description="Helical" evidence="1">
    <location>
        <begin position="122"/>
        <end position="140"/>
    </location>
</feature>
<keyword evidence="1" id="KW-0812">Transmembrane</keyword>
<dbReference type="AlphaFoldDB" id="A0A7U6JE22"/>
<accession>A0A7U6JE22</accession>
<keyword evidence="1" id="KW-0472">Membrane</keyword>
<dbReference type="RefSeq" id="WP_014452678.1">
    <property type="nucleotide sequence ID" value="NC_017096.1"/>
</dbReference>
<evidence type="ECO:0000259" key="2">
    <source>
        <dbReference type="SMART" id="SM00014"/>
    </source>
</evidence>
<dbReference type="InterPro" id="IPR033879">
    <property type="entry name" value="UPP_Pase"/>
</dbReference>
<name>A0A7U6JE22_CALEA</name>
<dbReference type="CDD" id="cd03385">
    <property type="entry name" value="PAP2_BcrC_like"/>
    <property type="match status" value="1"/>
</dbReference>
<dbReference type="PANTHER" id="PTHR14969:SF13">
    <property type="entry name" value="AT30094P"/>
    <property type="match status" value="1"/>
</dbReference>
<feature type="domain" description="Phosphatidic acid phosphatase type 2/haloperoxidase" evidence="2">
    <location>
        <begin position="51"/>
        <end position="161"/>
    </location>
</feature>
<keyword evidence="1" id="KW-1133">Transmembrane helix</keyword>
<reference evidence="3 4" key="1">
    <citation type="submission" date="2011-01" db="EMBL/GenBank/DDBJ databases">
        <title>Whole genome sequence of Caldisericum exile AZM16c01.</title>
        <authorList>
            <person name="Narita-Yamada S."/>
            <person name="Kawakoshi A."/>
            <person name="Nakamura S."/>
            <person name="Sasagawa M."/>
            <person name="Fukada J."/>
            <person name="Sekine M."/>
            <person name="Kato Y."/>
            <person name="Fukai R."/>
            <person name="Sasaki K."/>
            <person name="Hanamaki A."/>
            <person name="Narita H."/>
            <person name="Konno Y."/>
            <person name="Mori K."/>
            <person name="Yamazaki S."/>
            <person name="Suzuki K."/>
            <person name="Fujita N."/>
        </authorList>
    </citation>
    <scope>NUCLEOTIDE SEQUENCE [LARGE SCALE GENOMIC DNA]</scope>
    <source>
        <strain evidence="4">DSM 21853 / NBRC 104410 / AZM16c01</strain>
    </source>
</reference>
<dbReference type="Proteomes" id="UP000004793">
    <property type="component" value="Chromosome"/>
</dbReference>
<dbReference type="SUPFAM" id="SSF48317">
    <property type="entry name" value="Acid phosphatase/Vanadium-dependent haloperoxidase"/>
    <property type="match status" value="1"/>
</dbReference>
<dbReference type="SMART" id="SM00014">
    <property type="entry name" value="acidPPc"/>
    <property type="match status" value="1"/>
</dbReference>
<dbReference type="EMBL" id="AP012051">
    <property type="protein sequence ID" value="BAL80271.1"/>
    <property type="molecule type" value="Genomic_DNA"/>
</dbReference>
<dbReference type="GO" id="GO:0050380">
    <property type="term" value="F:undecaprenyl-diphosphatase activity"/>
    <property type="evidence" value="ECO:0007669"/>
    <property type="project" value="InterPro"/>
</dbReference>
<feature type="transmembrane region" description="Helical" evidence="1">
    <location>
        <begin position="146"/>
        <end position="165"/>
    </location>
</feature>